<gene>
    <name evidence="1" type="ORF">NCTC204_03866</name>
</gene>
<evidence type="ECO:0000313" key="2">
    <source>
        <dbReference type="Proteomes" id="UP000255192"/>
    </source>
</evidence>
<accession>A0A378AFJ1</accession>
<evidence type="ECO:0000313" key="1">
    <source>
        <dbReference type="EMBL" id="STV07726.1"/>
    </source>
</evidence>
<dbReference type="AlphaFoldDB" id="A0A378AFJ1"/>
<dbReference type="EMBL" id="UGMD01000002">
    <property type="protein sequence ID" value="STV07726.1"/>
    <property type="molecule type" value="Genomic_DNA"/>
</dbReference>
<name>A0A378AFJ1_KLEPN</name>
<sequence length="48" mass="5450">MERDGHDVSGAAAELVALVNYVTSSQLSMRELQTHLDFCTMQIRQQLR</sequence>
<proteinExistence type="predicted"/>
<organism evidence="1 2">
    <name type="scientific">Klebsiella pneumoniae</name>
    <dbReference type="NCBI Taxonomy" id="573"/>
    <lineage>
        <taxon>Bacteria</taxon>
        <taxon>Pseudomonadati</taxon>
        <taxon>Pseudomonadota</taxon>
        <taxon>Gammaproteobacteria</taxon>
        <taxon>Enterobacterales</taxon>
        <taxon>Enterobacteriaceae</taxon>
        <taxon>Klebsiella/Raoultella group</taxon>
        <taxon>Klebsiella</taxon>
        <taxon>Klebsiella pneumoniae complex</taxon>
    </lineage>
</organism>
<reference evidence="1 2" key="1">
    <citation type="submission" date="2018-06" db="EMBL/GenBank/DDBJ databases">
        <authorList>
            <consortium name="Pathogen Informatics"/>
            <person name="Doyle S."/>
        </authorList>
    </citation>
    <scope>NUCLEOTIDE SEQUENCE [LARGE SCALE GENOMIC DNA]</scope>
    <source>
        <strain evidence="1 2">NCTC204</strain>
    </source>
</reference>
<dbReference type="Proteomes" id="UP000255192">
    <property type="component" value="Unassembled WGS sequence"/>
</dbReference>
<protein>
    <submittedName>
        <fullName evidence="1">Uncharacterized protein</fullName>
    </submittedName>
</protein>